<dbReference type="Gene3D" id="3.40.630.30">
    <property type="match status" value="1"/>
</dbReference>
<feature type="region of interest" description="Disordered" evidence="1">
    <location>
        <begin position="558"/>
        <end position="587"/>
    </location>
</feature>
<sequence length="1168" mass="128020">MANISQLITSTERDENFEKARVERLRAMASEKYQEFKNEVLGIAGKVNGLGSSRFAVGEQKKYKVTPGGPKNLDLDENSLCRYTPSPSSKMNVSPNENDVASQPFKLGSLENSRLFPEVFNNVINQFHSQSSSGESILRASAVLFTPTKTKSGTSSFSGSSHSFAPESLEVSPSDGGGVCLVSSTPAVVKDSAAKKPNHQKLFEQMLLKDHENRMSKFQTVTPTKVDSGGGVIRLGVSSPAAVIKHAVAKKQISEGLMEQKLCTDWQKRLENFQPAIPTKENTSSNENVPVATQEPLGTSRACCTIEDKSNDVPVVTKSGGASLSEKSSSNRASQAVSIASSIMKKHKVIEMMVNAEAENHGTRASVLASFVPALSISDSSVQASISDSHLQISRNASGEGSKPLLTAGPTQQVISGPFLMKENEFMAMLVKRKQEKDLKKKPVVVSTPIIKKHNPKLNIRQAGSDFSVPQTQTSKNEEVVSGSKITVEQPELPNIDESTFVTPITSSYITTMSNKPLIPAPVNKWTTSKLTQGKALSKADEDFQAFLVAKKTATNAGTQAQQQQAAKQHLSPKPSSRKPTQAEDKAEKLKLAAGEANFNALLARRFAHSPTSQSTKLPTNNTNPQLSTPKNDGEAFGMAEPTMKDGQAIVSELKAASKDFVVTNVPKINAVDVFNTNPLDEKVISTLNTASNNYANMAGNLATFKGESSQDKISHVAVHSFTPNEEKNAYHSNTQVNNPINGKPSDKKSQAGSLLSSPPFWSISSFSDIADKMGSTAVDPNVKEGVRATATQEANLTLCDWDGSWCAPPIWEERGAFDSAYIPSYIHEWSAAVSPIQPVIYTVDTSAEGFISGKDLVNNVLLSKAPRHEPTIPDTLNASNEEKRRNQTAGQEAAAFLKKFENAREAREYAIMADNARHEEIMAQEPEPNPYAPKIEIYLRPATEADAKEILQIYNHYIIESYTPEDQEPLAESDILFLIQVTKNEKLPFVVAVKGRIPAQSANPKIKTKVPQYENIIGFGYTEMRGCGIAGKSNGRSRYTHNLHFYTHPDYTRKGVGSCVLDRLLLVSSRAYSSHDGYDWLNYDNDPAYGHGCGARCHQLLIEVPVLRKDDPNYKWVKSFLRRFWFLEEFRLSCVGRSSVLHRAGEWLDVVHFQKELEHEAEFTPFV</sequence>
<feature type="compositionally biased region" description="Polar residues" evidence="1">
    <location>
        <begin position="610"/>
        <end position="629"/>
    </location>
</feature>
<proteinExistence type="predicted"/>
<dbReference type="Proteomes" id="UP000624404">
    <property type="component" value="Unassembled WGS sequence"/>
</dbReference>
<evidence type="ECO:0000256" key="1">
    <source>
        <dbReference type="SAM" id="MobiDB-lite"/>
    </source>
</evidence>
<reference evidence="2" key="1">
    <citation type="submission" date="2020-10" db="EMBL/GenBank/DDBJ databases">
        <authorList>
            <person name="Kusch S."/>
        </authorList>
    </citation>
    <scope>NUCLEOTIDE SEQUENCE</scope>
    <source>
        <strain evidence="2">SwB9</strain>
    </source>
</reference>
<dbReference type="InterPro" id="IPR016181">
    <property type="entry name" value="Acyl_CoA_acyltransferase"/>
</dbReference>
<feature type="compositionally biased region" description="Polar residues" evidence="1">
    <location>
        <begin position="731"/>
        <end position="741"/>
    </location>
</feature>
<dbReference type="EMBL" id="CAJHIA010000037">
    <property type="protein sequence ID" value="CAD6456493.1"/>
    <property type="molecule type" value="Genomic_DNA"/>
</dbReference>
<organism evidence="2 3">
    <name type="scientific">Sclerotinia trifoliorum</name>
    <dbReference type="NCBI Taxonomy" id="28548"/>
    <lineage>
        <taxon>Eukaryota</taxon>
        <taxon>Fungi</taxon>
        <taxon>Dikarya</taxon>
        <taxon>Ascomycota</taxon>
        <taxon>Pezizomycotina</taxon>
        <taxon>Leotiomycetes</taxon>
        <taxon>Helotiales</taxon>
        <taxon>Sclerotiniaceae</taxon>
        <taxon>Sclerotinia</taxon>
    </lineage>
</organism>
<evidence type="ECO:0000313" key="2">
    <source>
        <dbReference type="EMBL" id="CAD6456493.1"/>
    </source>
</evidence>
<feature type="region of interest" description="Disordered" evidence="1">
    <location>
        <begin position="723"/>
        <end position="754"/>
    </location>
</feature>
<dbReference type="AlphaFoldDB" id="A0A8H2W6W1"/>
<dbReference type="SUPFAM" id="SSF55729">
    <property type="entry name" value="Acyl-CoA N-acyltransferases (Nat)"/>
    <property type="match status" value="1"/>
</dbReference>
<name>A0A8H2W6W1_9HELO</name>
<dbReference type="OrthoDB" id="2129362at2759"/>
<protein>
    <submittedName>
        <fullName evidence="2">284cad9f-ae43-43d9-9a42-56d8d6e78cde</fullName>
    </submittedName>
</protein>
<feature type="region of interest" description="Disordered" evidence="1">
    <location>
        <begin position="609"/>
        <end position="629"/>
    </location>
</feature>
<feature type="compositionally biased region" description="Low complexity" evidence="1">
    <location>
        <begin position="558"/>
        <end position="569"/>
    </location>
</feature>
<feature type="region of interest" description="Disordered" evidence="1">
    <location>
        <begin position="869"/>
        <end position="889"/>
    </location>
</feature>
<comment type="caution">
    <text evidence="2">The sequence shown here is derived from an EMBL/GenBank/DDBJ whole genome shotgun (WGS) entry which is preliminary data.</text>
</comment>
<accession>A0A8H2W6W1</accession>
<evidence type="ECO:0000313" key="3">
    <source>
        <dbReference type="Proteomes" id="UP000624404"/>
    </source>
</evidence>
<gene>
    <name evidence="2" type="ORF">SCLTRI_LOCUS10461</name>
</gene>
<keyword evidence="3" id="KW-1185">Reference proteome</keyword>